<evidence type="ECO:0000256" key="1">
    <source>
        <dbReference type="SAM" id="SignalP"/>
    </source>
</evidence>
<evidence type="ECO:0000313" key="5">
    <source>
        <dbReference type="Proteomes" id="UP000323567"/>
    </source>
</evidence>
<gene>
    <name evidence="3" type="ORF">F2Y07_06270</name>
    <name evidence="2" type="ORF">F2Y13_12160</name>
</gene>
<protein>
    <submittedName>
        <fullName evidence="2">Uncharacterized protein</fullName>
    </submittedName>
</protein>
<evidence type="ECO:0000313" key="2">
    <source>
        <dbReference type="EMBL" id="KAA2367236.1"/>
    </source>
</evidence>
<proteinExistence type="predicted"/>
<evidence type="ECO:0000313" key="3">
    <source>
        <dbReference type="EMBL" id="KAA2376038.1"/>
    </source>
</evidence>
<evidence type="ECO:0000313" key="4">
    <source>
        <dbReference type="Proteomes" id="UP000322658"/>
    </source>
</evidence>
<dbReference type="EMBL" id="VVXK01000020">
    <property type="protein sequence ID" value="KAA2367236.1"/>
    <property type="molecule type" value="Genomic_DNA"/>
</dbReference>
<dbReference type="EMBL" id="VVXJ01000011">
    <property type="protein sequence ID" value="KAA2376038.1"/>
    <property type="molecule type" value="Genomic_DNA"/>
</dbReference>
<organism evidence="2 5">
    <name type="scientific">Alistipes shahii</name>
    <dbReference type="NCBI Taxonomy" id="328814"/>
    <lineage>
        <taxon>Bacteria</taxon>
        <taxon>Pseudomonadati</taxon>
        <taxon>Bacteroidota</taxon>
        <taxon>Bacteroidia</taxon>
        <taxon>Bacteroidales</taxon>
        <taxon>Rikenellaceae</taxon>
        <taxon>Alistipes</taxon>
    </lineage>
</organism>
<comment type="caution">
    <text evidence="2">The sequence shown here is derived from an EMBL/GenBank/DDBJ whole genome shotgun (WGS) entry which is preliminary data.</text>
</comment>
<name>A0A5B3G1F3_9BACT</name>
<feature type="chain" id="PRO_5036366779" evidence="1">
    <location>
        <begin position="21"/>
        <end position="128"/>
    </location>
</feature>
<keyword evidence="1" id="KW-0732">Signal</keyword>
<dbReference type="Proteomes" id="UP000322658">
    <property type="component" value="Unassembled WGS sequence"/>
</dbReference>
<accession>A0A5B3G1F3</accession>
<feature type="signal peptide" evidence="1">
    <location>
        <begin position="1"/>
        <end position="20"/>
    </location>
</feature>
<dbReference type="AlphaFoldDB" id="A0A5B3G1F3"/>
<dbReference type="Proteomes" id="UP000323567">
    <property type="component" value="Unassembled WGS sequence"/>
</dbReference>
<dbReference type="RefSeq" id="WP_022062240.1">
    <property type="nucleotide sequence ID" value="NZ_AP031448.1"/>
</dbReference>
<reference evidence="4 5" key="1">
    <citation type="journal article" date="2019" name="Nat. Med.">
        <title>A library of human gut bacterial isolates paired with longitudinal multiomics data enables mechanistic microbiome research.</title>
        <authorList>
            <person name="Poyet M."/>
            <person name="Groussin M."/>
            <person name="Gibbons S.M."/>
            <person name="Avila-Pacheco J."/>
            <person name="Jiang X."/>
            <person name="Kearney S.M."/>
            <person name="Perrotta A.R."/>
            <person name="Berdy B."/>
            <person name="Zhao S."/>
            <person name="Lieberman T.D."/>
            <person name="Swanson P.K."/>
            <person name="Smith M."/>
            <person name="Roesemann S."/>
            <person name="Alexander J.E."/>
            <person name="Rich S.A."/>
            <person name="Livny J."/>
            <person name="Vlamakis H."/>
            <person name="Clish C."/>
            <person name="Bullock K."/>
            <person name="Deik A."/>
            <person name="Scott J."/>
            <person name="Pierce K.A."/>
            <person name="Xavier R.J."/>
            <person name="Alm E.J."/>
        </authorList>
    </citation>
    <scope>NUCLEOTIDE SEQUENCE [LARGE SCALE GENOMIC DNA]</scope>
    <source>
        <strain evidence="3 4">BIOML-A1</strain>
        <strain evidence="2 5">BIOML-A2</strain>
    </source>
</reference>
<sequence length="128" mass="13659">MKTSVFIFLFLLVSSLSSVMDSGAKSGVPAAAAVRQTAECFLAGFKYGDCVATETVRTAVPCPVRSLRKPVEGPQRVSGGDRDVCSGRHFPLAQGCCTKYVVSSLLRGGQTALPFHRADYLRFGVLVI</sequence>